<dbReference type="PANTHER" id="PTHR11758">
    <property type="entry name" value="40S RIBOSOMAL PROTEIN S15A"/>
    <property type="match status" value="1"/>
</dbReference>
<keyword evidence="5" id="KW-0694">RNA-binding</keyword>
<reference evidence="8" key="1">
    <citation type="submission" date="2017-09" db="EMBL/GenBank/DDBJ databases">
        <title>Depth-based differentiation of microbial function through sediment-hosted aquifers and enrichment of novel symbionts in the deep terrestrial subsurface.</title>
        <authorList>
            <person name="Probst A.J."/>
            <person name="Ladd B."/>
            <person name="Jarett J.K."/>
            <person name="Geller-Mcgrath D.E."/>
            <person name="Sieber C.M.K."/>
            <person name="Emerson J.B."/>
            <person name="Anantharaman K."/>
            <person name="Thomas B.C."/>
            <person name="Malmstrom R."/>
            <person name="Stieglmeier M."/>
            <person name="Klingl A."/>
            <person name="Woyke T."/>
            <person name="Ryan C.M."/>
            <person name="Banfield J.F."/>
        </authorList>
    </citation>
    <scope>NUCLEOTIDE SEQUENCE [LARGE SCALE GENOMIC DNA]</scope>
</reference>
<name>A0A2M8L6U8_9BACT</name>
<comment type="subunit">
    <text evidence="5">Part of the 30S ribosomal subunit. Contacts proteins S5 and S12.</text>
</comment>
<comment type="function">
    <text evidence="5">One of the primary rRNA binding proteins, it binds directly to 16S rRNA central domain where it helps coordinate assembly of the platform of the 30S subunit.</text>
</comment>
<dbReference type="Pfam" id="PF00410">
    <property type="entry name" value="Ribosomal_S8"/>
    <property type="match status" value="1"/>
</dbReference>
<dbReference type="Gene3D" id="3.30.1370.30">
    <property type="match status" value="1"/>
</dbReference>
<evidence type="ECO:0000256" key="3">
    <source>
        <dbReference type="ARBA" id="ARBA00023274"/>
    </source>
</evidence>
<dbReference type="InterPro" id="IPR000630">
    <property type="entry name" value="Ribosomal_uS8"/>
</dbReference>
<dbReference type="GO" id="GO:0006412">
    <property type="term" value="P:translation"/>
    <property type="evidence" value="ECO:0007669"/>
    <property type="project" value="UniProtKB-UniRule"/>
</dbReference>
<dbReference type="Proteomes" id="UP000231579">
    <property type="component" value="Unassembled WGS sequence"/>
</dbReference>
<organism evidence="7 8">
    <name type="scientific">Candidatus Shapirobacteria bacterium CG10_big_fil_rev_8_21_14_0_10_48_15</name>
    <dbReference type="NCBI Taxonomy" id="1974484"/>
    <lineage>
        <taxon>Bacteria</taxon>
        <taxon>Candidatus Shapironibacteriota</taxon>
    </lineage>
</organism>
<comment type="caution">
    <text evidence="7">The sequence shown here is derived from an EMBL/GenBank/DDBJ whole genome shotgun (WGS) entry which is preliminary data.</text>
</comment>
<dbReference type="GO" id="GO:0005840">
    <property type="term" value="C:ribosome"/>
    <property type="evidence" value="ECO:0007669"/>
    <property type="project" value="UniProtKB-KW"/>
</dbReference>
<dbReference type="GO" id="GO:1990904">
    <property type="term" value="C:ribonucleoprotein complex"/>
    <property type="evidence" value="ECO:0007669"/>
    <property type="project" value="UniProtKB-KW"/>
</dbReference>
<evidence type="ECO:0000313" key="8">
    <source>
        <dbReference type="Proteomes" id="UP000231579"/>
    </source>
</evidence>
<dbReference type="NCBIfam" id="NF001109">
    <property type="entry name" value="PRK00136.1"/>
    <property type="match status" value="1"/>
</dbReference>
<comment type="similarity">
    <text evidence="1 5 6">Belongs to the universal ribosomal protein uS8 family.</text>
</comment>
<keyword evidence="5" id="KW-0699">rRNA-binding</keyword>
<dbReference type="HAMAP" id="MF_01302_B">
    <property type="entry name" value="Ribosomal_uS8_B"/>
    <property type="match status" value="1"/>
</dbReference>
<keyword evidence="3 5" id="KW-0687">Ribonucleoprotein</keyword>
<evidence type="ECO:0000256" key="2">
    <source>
        <dbReference type="ARBA" id="ARBA00022980"/>
    </source>
</evidence>
<evidence type="ECO:0000256" key="1">
    <source>
        <dbReference type="ARBA" id="ARBA00006471"/>
    </source>
</evidence>
<dbReference type="InterPro" id="IPR035987">
    <property type="entry name" value="Ribosomal_uS8_sf"/>
</dbReference>
<dbReference type="SUPFAM" id="SSF56047">
    <property type="entry name" value="Ribosomal protein S8"/>
    <property type="match status" value="1"/>
</dbReference>
<evidence type="ECO:0000313" key="7">
    <source>
        <dbReference type="EMBL" id="PJE69951.1"/>
    </source>
</evidence>
<dbReference type="EMBL" id="PFEM01000034">
    <property type="protein sequence ID" value="PJE69951.1"/>
    <property type="molecule type" value="Genomic_DNA"/>
</dbReference>
<evidence type="ECO:0000256" key="6">
    <source>
        <dbReference type="RuleBase" id="RU003660"/>
    </source>
</evidence>
<dbReference type="FunFam" id="3.30.1490.10:FF:000001">
    <property type="entry name" value="30S ribosomal protein S8"/>
    <property type="match status" value="1"/>
</dbReference>
<dbReference type="GO" id="GO:0019843">
    <property type="term" value="F:rRNA binding"/>
    <property type="evidence" value="ECO:0007669"/>
    <property type="project" value="UniProtKB-UniRule"/>
</dbReference>
<proteinExistence type="inferred from homology"/>
<dbReference type="AlphaFoldDB" id="A0A2M8L6U8"/>
<dbReference type="InterPro" id="IPR047863">
    <property type="entry name" value="Ribosomal_uS8_CS"/>
</dbReference>
<protein>
    <recommendedName>
        <fullName evidence="4 5">Small ribosomal subunit protein uS8</fullName>
    </recommendedName>
</protein>
<accession>A0A2M8L6U8</accession>
<sequence length="128" mass="14232">MTDPIADMFIRIKNAYLARKTQVQLPYSRINEAIAKVMVRGGFLASVKVGGQPFKTLQLKLKYIDRQPALTMVKRISKPGKKVYCQAKDLRRVNYGLGMNIISTSAGVMNGGQAKQKKLGGEVIGEMW</sequence>
<evidence type="ECO:0000256" key="5">
    <source>
        <dbReference type="HAMAP-Rule" id="MF_01302"/>
    </source>
</evidence>
<evidence type="ECO:0000256" key="4">
    <source>
        <dbReference type="ARBA" id="ARBA00035258"/>
    </source>
</evidence>
<dbReference type="PROSITE" id="PS00053">
    <property type="entry name" value="RIBOSOMAL_S8"/>
    <property type="match status" value="1"/>
</dbReference>
<dbReference type="Gene3D" id="3.30.1490.10">
    <property type="match status" value="1"/>
</dbReference>
<keyword evidence="2 5" id="KW-0689">Ribosomal protein</keyword>
<dbReference type="GO" id="GO:0005737">
    <property type="term" value="C:cytoplasm"/>
    <property type="evidence" value="ECO:0007669"/>
    <property type="project" value="UniProtKB-ARBA"/>
</dbReference>
<gene>
    <name evidence="5" type="primary">rpsH</name>
    <name evidence="7" type="ORF">COU97_02405</name>
</gene>
<dbReference type="GO" id="GO:0003735">
    <property type="term" value="F:structural constituent of ribosome"/>
    <property type="evidence" value="ECO:0007669"/>
    <property type="project" value="InterPro"/>
</dbReference>